<evidence type="ECO:0000256" key="1">
    <source>
        <dbReference type="ARBA" id="ARBA00022729"/>
    </source>
</evidence>
<dbReference type="InterPro" id="IPR013517">
    <property type="entry name" value="FG-GAP"/>
</dbReference>
<dbReference type="Proteomes" id="UP000622533">
    <property type="component" value="Unassembled WGS sequence"/>
</dbReference>
<dbReference type="SUPFAM" id="SSF51120">
    <property type="entry name" value="beta-Roll"/>
    <property type="match status" value="2"/>
</dbReference>
<name>A0A8J6ZVS4_DESMC</name>
<keyword evidence="5" id="KW-1185">Reference proteome</keyword>
<reference evidence="4" key="1">
    <citation type="submission" date="2020-10" db="EMBL/GenBank/DDBJ databases">
        <authorList>
            <person name="Castelo-Branco R."/>
            <person name="Eusebio N."/>
            <person name="Adriana R."/>
            <person name="Vieira A."/>
            <person name="Brugerolle De Fraissinette N."/>
            <person name="Rezende De Castro R."/>
            <person name="Schneider M.P."/>
            <person name="Vasconcelos V."/>
            <person name="Leao P.N."/>
        </authorList>
    </citation>
    <scope>NUCLEOTIDE SEQUENCE</scope>
    <source>
        <strain evidence="4">LEGE 12446</strain>
    </source>
</reference>
<dbReference type="Gene3D" id="2.60.40.2030">
    <property type="match status" value="1"/>
</dbReference>
<dbReference type="InterPro" id="IPR041690">
    <property type="entry name" value="Cadherin_5"/>
</dbReference>
<dbReference type="Pfam" id="PF17892">
    <property type="entry name" value="Cadherin_5"/>
    <property type="match status" value="1"/>
</dbReference>
<comment type="caution">
    <text evidence="4">The sequence shown here is derived from an EMBL/GenBank/DDBJ whole genome shotgun (WGS) entry which is preliminary data.</text>
</comment>
<organism evidence="4 5">
    <name type="scientific">Desmonostoc muscorum LEGE 12446</name>
    <dbReference type="NCBI Taxonomy" id="1828758"/>
    <lineage>
        <taxon>Bacteria</taxon>
        <taxon>Bacillati</taxon>
        <taxon>Cyanobacteriota</taxon>
        <taxon>Cyanophyceae</taxon>
        <taxon>Nostocales</taxon>
        <taxon>Nostocaceae</taxon>
        <taxon>Desmonostoc</taxon>
    </lineage>
</organism>
<dbReference type="SMART" id="SM00710">
    <property type="entry name" value="PbH1"/>
    <property type="match status" value="5"/>
</dbReference>
<dbReference type="InterPro" id="IPR006626">
    <property type="entry name" value="PbH1"/>
</dbReference>
<sequence>MADPNFLAPITSPFGLMDVGLSAAPTFADIDADGDLDAFVGNSNGNTLFYRNTGTAAVPTFTLEATNPFGLTDVGSYAAPTLADIDADGDLDAFVGNDSGNTLFYRNTGTAAVPTFTLEATNPFGLTNVGLSAAPTFADIDADGDLDAFVGNNDGNTLFYRNTGTAAAATFTLEATNPFGLTDVGFFASPTFADIDADGDLDAFVGNLDGTTLFFENTPGTSNNPPTATDDTATTNEDTAVSGNVLTNDSDTDTGDILTVAAVNGVAASVGNQITLASGALLTLNADGSYNYNPNGQFESLAVGQTGSDSFTYTISDGQGGTSDATVTITIDGVDEILGTDPNFIAPINNPFGLTDVGYFAAPTFADIDGDGDLDAFVGNYDGNTLFYRNTGTAAAATFTLETTNPFGLTDVGLSAAPTFADIDNDGDLDAFVGNDDGNTLFYRNTGTAAAATFTLEATNPFGLTNVGFSAKPTFADIDADGDLDAFVGNGDGNTLFFENTSATTTTPTVSITAQTATATESGSNGVYRITRTDTTGDLTINLTLDGGSTAATADYNLSGGSVTVSGNTLSVTIADGQSFVDINLAAIDDIPAEADETLTLNLDTGTGYTIDSTNNTATVTIAANDTVVTNTNDDGEGSLRQAILNANANPGADTITFAGSIFTDATPDIITLTSGELLITDDVTILGTGANQLTVSGNNASRVFNISNTGTDATIDALTIANGNSLSGAGIRINSGASLILTNSTISNNSGPSGGFGGGGIANIGGTVNVINSTISGNTGAAGGGIASNGTLTLTNSTISGNTANVFGGGIAVVGAVTVISSTITNNTADSDNDGNGDGGGFASFGGTITAQNTIIAGNFDTGNEAPDVLGDITGDANNLIGTLAGASGTIGTGSDIVNPNPGLAALADNGGPTQTHAIVAGSAAINAGNNALVPGGVTTDQRGTTRIIGGTVDIGAYESPFIPPVATNDTATTDENTLVNINVLANDTDANSDSLTITQVNGNSITVGTPITLASGALLTLKTDSTFDYNPNGQFESLAAGATTNDSFTYTVSDNGKGGTSTATVNLTINGVNDAPTGSPTATLSNTLEDTAITITAANLLTGFSDVDAGDTLSVTNLTATNGALVNNNNGTYSFTPNANFNGTVNLTYNVTDGVATLTGQTQSFSVTPVNDAPVAVDDSTSTFFGTTVNIPVSSLLANDTDVDSTSLSITGVSGATHGTAVLNNNGTASNTADDFVSFTPNLLFFGNASFNYTLSDGSLTDTATVTVAVGLNIFGTVFADYLTGTLGNDIINGGNGNDTIYGGAGNDSLDGGNGNDILYGDGLMDGGAGNDTLNGGNGNDTLYGGGGTDNLTGGNGNDLLYGGVASDTLTGGNGTDTFAFAAGEGTDTITDFSDGNDLIGLYGGLSYGQLSFSGNNILVTSTNEILATLTGINTTTLTTADFVTL</sequence>
<dbReference type="InterPro" id="IPR028994">
    <property type="entry name" value="Integrin_alpha_N"/>
</dbReference>
<evidence type="ECO:0000313" key="5">
    <source>
        <dbReference type="Proteomes" id="UP000622533"/>
    </source>
</evidence>
<feature type="domain" description="Cadherin-like" evidence="3">
    <location>
        <begin position="1074"/>
        <end position="1170"/>
    </location>
</feature>
<dbReference type="InterPro" id="IPR038081">
    <property type="entry name" value="CalX-like_sf"/>
</dbReference>
<feature type="compositionally biased region" description="Low complexity" evidence="2">
    <location>
        <begin position="223"/>
        <end position="236"/>
    </location>
</feature>
<accession>A0A8J6ZVS4</accession>
<dbReference type="EMBL" id="JADEXS010000078">
    <property type="protein sequence ID" value="MBE9022414.1"/>
    <property type="molecule type" value="Genomic_DNA"/>
</dbReference>
<protein>
    <submittedName>
        <fullName evidence="4">Cadherin-like domain-containing protein</fullName>
    </submittedName>
</protein>
<dbReference type="InterPro" id="IPR001343">
    <property type="entry name" value="Hemolysn_Ca-bd"/>
</dbReference>
<evidence type="ECO:0000259" key="3">
    <source>
        <dbReference type="Pfam" id="PF17892"/>
    </source>
</evidence>
<dbReference type="SUPFAM" id="SSF69318">
    <property type="entry name" value="Integrin alpha N-terminal domain"/>
    <property type="match status" value="2"/>
</dbReference>
<dbReference type="GO" id="GO:0005509">
    <property type="term" value="F:calcium ion binding"/>
    <property type="evidence" value="ECO:0007669"/>
    <property type="project" value="InterPro"/>
</dbReference>
<dbReference type="NCBIfam" id="NF041518">
    <property type="entry name" value="choice_anch_Q"/>
    <property type="match status" value="1"/>
</dbReference>
<dbReference type="Gene3D" id="2.150.10.10">
    <property type="entry name" value="Serralysin-like metalloprotease, C-terminal"/>
    <property type="match status" value="2"/>
</dbReference>
<dbReference type="PRINTS" id="PR00313">
    <property type="entry name" value="CABNDNGRPT"/>
</dbReference>
<keyword evidence="1" id="KW-0732">Signal</keyword>
<evidence type="ECO:0000313" key="4">
    <source>
        <dbReference type="EMBL" id="MBE9022414.1"/>
    </source>
</evidence>
<dbReference type="InterPro" id="IPR011049">
    <property type="entry name" value="Serralysin-like_metalloprot_C"/>
</dbReference>
<dbReference type="Pfam" id="PF00353">
    <property type="entry name" value="HemolysinCabind"/>
    <property type="match status" value="2"/>
</dbReference>
<dbReference type="Pfam" id="PF13517">
    <property type="entry name" value="FG-GAP_3"/>
    <property type="match status" value="3"/>
</dbReference>
<dbReference type="PANTHER" id="PTHR44103:SF1">
    <property type="entry name" value="PROPROTEIN CONVERTASE P"/>
    <property type="match status" value="1"/>
</dbReference>
<dbReference type="PROSITE" id="PS00330">
    <property type="entry name" value="HEMOLYSIN_CALCIUM"/>
    <property type="match status" value="2"/>
</dbReference>
<gene>
    <name evidence="4" type="ORF">IQ276_08230</name>
</gene>
<dbReference type="Pfam" id="PF17963">
    <property type="entry name" value="Big_9"/>
    <property type="match status" value="3"/>
</dbReference>
<evidence type="ECO:0000256" key="2">
    <source>
        <dbReference type="SAM" id="MobiDB-lite"/>
    </source>
</evidence>
<dbReference type="InterPro" id="IPR059226">
    <property type="entry name" value="Choice_anch_Q_dom"/>
</dbReference>
<dbReference type="InterPro" id="IPR018511">
    <property type="entry name" value="Hemolysin-typ_Ca-bd_CS"/>
</dbReference>
<proteinExistence type="predicted"/>
<dbReference type="NCBIfam" id="NF012211">
    <property type="entry name" value="tand_rpt_95"/>
    <property type="match status" value="4"/>
</dbReference>
<dbReference type="SUPFAM" id="SSF51126">
    <property type="entry name" value="Pectin lyase-like"/>
    <property type="match status" value="1"/>
</dbReference>
<feature type="region of interest" description="Disordered" evidence="2">
    <location>
        <begin position="216"/>
        <end position="236"/>
    </location>
</feature>
<dbReference type="InterPro" id="IPR011050">
    <property type="entry name" value="Pectin_lyase_fold/virulence"/>
</dbReference>
<dbReference type="Gene3D" id="2.60.40.2810">
    <property type="match status" value="2"/>
</dbReference>
<dbReference type="PANTHER" id="PTHR44103">
    <property type="entry name" value="PROPROTEIN CONVERTASE P"/>
    <property type="match status" value="1"/>
</dbReference>